<protein>
    <submittedName>
        <fullName evidence="2">Uncharacterized protein</fullName>
    </submittedName>
</protein>
<keyword evidence="1" id="KW-0175">Coiled coil</keyword>
<keyword evidence="3" id="KW-1185">Reference proteome</keyword>
<comment type="caution">
    <text evidence="2">The sequence shown here is derived from an EMBL/GenBank/DDBJ whole genome shotgun (WGS) entry which is preliminary data.</text>
</comment>
<dbReference type="GeneID" id="39592880"/>
<sequence length="273" mass="30177">MIIPPPSPHPRHTTSSLEMVQVRLLASTELPTSTTDEALARRADAWCESHGVEPHPVKTLVSSDETPTNRFYAGTERSAKAVEAVRRSAQTASRLEQKVEALEAEIKEMKTQRMLEQKVAKDRRSAIVLVAAVQDANTAFKCGGRVVPAQMDALFSASKDVNTKLGQALATLGPEVRSAFATNPSWTTQVDVHNDDAHPVWAKLLLELLELEDKAVPLTREAVTFVLLATRQRQIDGIEVVGVDEILEDVVILNKLFPTKRQMEWMKQLNLGV</sequence>
<gene>
    <name evidence="2" type="ORF">EHS24_008337</name>
</gene>
<evidence type="ECO:0000313" key="3">
    <source>
        <dbReference type="Proteomes" id="UP000279236"/>
    </source>
</evidence>
<dbReference type="RefSeq" id="XP_028475628.1">
    <property type="nucleotide sequence ID" value="XM_028623654.1"/>
</dbReference>
<accession>A0A427XPZ0</accession>
<organism evidence="2 3">
    <name type="scientific">Apiotrichum porosum</name>
    <dbReference type="NCBI Taxonomy" id="105984"/>
    <lineage>
        <taxon>Eukaryota</taxon>
        <taxon>Fungi</taxon>
        <taxon>Dikarya</taxon>
        <taxon>Basidiomycota</taxon>
        <taxon>Agaricomycotina</taxon>
        <taxon>Tremellomycetes</taxon>
        <taxon>Trichosporonales</taxon>
        <taxon>Trichosporonaceae</taxon>
        <taxon>Apiotrichum</taxon>
    </lineage>
</organism>
<evidence type="ECO:0000256" key="1">
    <source>
        <dbReference type="SAM" id="Coils"/>
    </source>
</evidence>
<dbReference type="Proteomes" id="UP000279236">
    <property type="component" value="Unassembled WGS sequence"/>
</dbReference>
<dbReference type="AlphaFoldDB" id="A0A427XPZ0"/>
<reference evidence="2 3" key="1">
    <citation type="submission" date="2018-11" db="EMBL/GenBank/DDBJ databases">
        <title>Genome sequence of Apiotrichum porosum DSM 27194.</title>
        <authorList>
            <person name="Aliyu H."/>
            <person name="Gorte O."/>
            <person name="Ochsenreither K."/>
        </authorList>
    </citation>
    <scope>NUCLEOTIDE SEQUENCE [LARGE SCALE GENOMIC DNA]</scope>
    <source>
        <strain evidence="2 3">DSM 27194</strain>
    </source>
</reference>
<name>A0A427XPZ0_9TREE</name>
<feature type="coiled-coil region" evidence="1">
    <location>
        <begin position="85"/>
        <end position="119"/>
    </location>
</feature>
<proteinExistence type="predicted"/>
<evidence type="ECO:0000313" key="2">
    <source>
        <dbReference type="EMBL" id="RSH80909.1"/>
    </source>
</evidence>
<dbReference type="EMBL" id="RSCE01000007">
    <property type="protein sequence ID" value="RSH80909.1"/>
    <property type="molecule type" value="Genomic_DNA"/>
</dbReference>